<comment type="caution">
    <text evidence="9">The sequence shown here is derived from an EMBL/GenBank/DDBJ whole genome shotgun (WGS) entry which is preliminary data.</text>
</comment>
<dbReference type="EMBL" id="SACY01000003">
    <property type="protein sequence ID" value="RVU24604.1"/>
    <property type="molecule type" value="Genomic_DNA"/>
</dbReference>
<keyword evidence="1" id="KW-0378">Hydrolase</keyword>
<evidence type="ECO:0000259" key="7">
    <source>
        <dbReference type="Pfam" id="PF00326"/>
    </source>
</evidence>
<comment type="function">
    <text evidence="6">This enzyme catalyzes the hydrolysis of the N-terminal peptide bond of an N-acetylated peptide to generate an N-acetylated amino acid and a peptide with a free N-terminus. It preferentially cleaves off Ac-Ala, Ac-Met and Ac-Ser. Also, involved in the degradation of oxidized and glycated proteins.</text>
</comment>
<gene>
    <name evidence="9" type="ORF">EOJ36_06225</name>
</gene>
<dbReference type="Pfam" id="PF00326">
    <property type="entry name" value="Peptidase_S9"/>
    <property type="match status" value="1"/>
</dbReference>
<evidence type="ECO:0000313" key="10">
    <source>
        <dbReference type="Proteomes" id="UP000282832"/>
    </source>
</evidence>
<keyword evidence="2" id="KW-0720">Serine protease</keyword>
<keyword evidence="10" id="KW-1185">Reference proteome</keyword>
<dbReference type="Pfam" id="PF00930">
    <property type="entry name" value="DPPIV_N"/>
    <property type="match status" value="1"/>
</dbReference>
<organism evidence="9 10">
    <name type="scientific">Sandaracinomonas limnophila</name>
    <dbReference type="NCBI Taxonomy" id="1862386"/>
    <lineage>
        <taxon>Bacteria</taxon>
        <taxon>Pseudomonadati</taxon>
        <taxon>Bacteroidota</taxon>
        <taxon>Cytophagia</taxon>
        <taxon>Cytophagales</taxon>
        <taxon>Flectobacillaceae</taxon>
        <taxon>Sandaracinomonas</taxon>
    </lineage>
</organism>
<dbReference type="GO" id="GO:0006508">
    <property type="term" value="P:proteolysis"/>
    <property type="evidence" value="ECO:0007669"/>
    <property type="project" value="InterPro"/>
</dbReference>
<dbReference type="InterPro" id="IPR011042">
    <property type="entry name" value="6-blade_b-propeller_TolB-like"/>
</dbReference>
<evidence type="ECO:0000313" key="9">
    <source>
        <dbReference type="EMBL" id="RVU24604.1"/>
    </source>
</evidence>
<keyword evidence="2" id="KW-0645">Protease</keyword>
<evidence type="ECO:0000256" key="4">
    <source>
        <dbReference type="ARBA" id="ARBA00032284"/>
    </source>
</evidence>
<dbReference type="SUPFAM" id="SSF82171">
    <property type="entry name" value="DPP6 N-terminal domain-like"/>
    <property type="match status" value="1"/>
</dbReference>
<evidence type="ECO:0000256" key="3">
    <source>
        <dbReference type="ARBA" id="ARBA00022990"/>
    </source>
</evidence>
<feature type="domain" description="Peptidase S9 prolyl oligopeptidase catalytic" evidence="7">
    <location>
        <begin position="512"/>
        <end position="709"/>
    </location>
</feature>
<dbReference type="RefSeq" id="WP_127803469.1">
    <property type="nucleotide sequence ID" value="NZ_SACY01000003.1"/>
</dbReference>
<evidence type="ECO:0000256" key="2">
    <source>
        <dbReference type="ARBA" id="ARBA00022825"/>
    </source>
</evidence>
<sequence length="711" mass="78275">MRYSSKLFLSLIILISTFSKIYSQKFTIADVKSYAFPNEMVTSLQGDKIALAINEEGSRNVYVGEAPSFKLRKLTNFDADNGQEITSISISSDGKWVVFTLGGEHGGNWDVSKASNPSSSQIPSKVRVCQMLFAGGPLRVISEGDFPKISSDGEVIAFIKDDQPWVCHLDTVKGDDFLEIPRQLVSTRGKVSDLQWSPVKNQLAFTVNRGTYSFVGHTNLGKELDSEIINWVAPGFYKDSSPRWSPDGSQIAFIRTAASGGAVDSLSQRKPNLWSIQISNLKDKLSTTLWSSPNTQAGTLPPTDGHANLMFPNKQLLTFTSYHDGWPHIYSISTKGGQATLLTPGNFMVEHLSLSADAKSILFDGNFGNDPLDYHRRHIGKVSVDKANMSFVTSGAGNEWSAKSLAGSDTYAYLGSTAQKGPQVYLKNGNQAGSSLTANLYPTKFPEKALVTPTSVEFKSLDGLTIYGQVFDNGDGKTNKPAVVFVHGGPSRQMLLGWHYSDYYSNAYALNQYLAQEGFVVLSVNYRLGIGYGFSFQHPANFLVAPEYWDVKAAGEWLAKQPNVNPKKIGLWGGSYGGYLTAMGLGKDSKLFAAGVDIHGVHDWLGYSQMQLFGDENKKAPDAEWAANLISKASPISYTSSWTSPVLFIHGDDDRNVNFQQTIDLMKRLEKKKVKMESMVIVDDNHHWAKHQNSITVLEATAEFLKNQLMK</sequence>
<name>A0A437PQS7_9BACT</name>
<proteinExistence type="predicted"/>
<dbReference type="AlphaFoldDB" id="A0A437PQS7"/>
<dbReference type="PANTHER" id="PTHR42776">
    <property type="entry name" value="SERINE PEPTIDASE S9 FAMILY MEMBER"/>
    <property type="match status" value="1"/>
</dbReference>
<dbReference type="Pfam" id="PF07676">
    <property type="entry name" value="PD40"/>
    <property type="match status" value="2"/>
</dbReference>
<evidence type="ECO:0000256" key="1">
    <source>
        <dbReference type="ARBA" id="ARBA00022801"/>
    </source>
</evidence>
<dbReference type="OrthoDB" id="9812921at2"/>
<dbReference type="InterPro" id="IPR011659">
    <property type="entry name" value="WD40"/>
</dbReference>
<dbReference type="PANTHER" id="PTHR42776:SF27">
    <property type="entry name" value="DIPEPTIDYL PEPTIDASE FAMILY MEMBER 6"/>
    <property type="match status" value="1"/>
</dbReference>
<accession>A0A437PQS7</accession>
<dbReference type="Gene3D" id="3.40.50.1820">
    <property type="entry name" value="alpha/beta hydrolase"/>
    <property type="match status" value="1"/>
</dbReference>
<evidence type="ECO:0000259" key="8">
    <source>
        <dbReference type="Pfam" id="PF00930"/>
    </source>
</evidence>
<dbReference type="Proteomes" id="UP000282832">
    <property type="component" value="Unassembled WGS sequence"/>
</dbReference>
<keyword evidence="3" id="KW-0007">Acetylation</keyword>
<reference evidence="9 10" key="1">
    <citation type="submission" date="2019-01" db="EMBL/GenBank/DDBJ databases">
        <authorList>
            <person name="Chen W.-M."/>
        </authorList>
    </citation>
    <scope>NUCLEOTIDE SEQUENCE [LARGE SCALE GENOMIC DNA]</scope>
    <source>
        <strain evidence="9 10">FSY-15</strain>
    </source>
</reference>
<dbReference type="InterPro" id="IPR002469">
    <property type="entry name" value="Peptidase_S9B_N"/>
</dbReference>
<feature type="domain" description="Dipeptidylpeptidase IV N-terminal" evidence="8">
    <location>
        <begin position="300"/>
        <end position="403"/>
    </location>
</feature>
<dbReference type="SUPFAM" id="SSF53474">
    <property type="entry name" value="alpha/beta-Hydrolases"/>
    <property type="match status" value="1"/>
</dbReference>
<evidence type="ECO:0000256" key="5">
    <source>
        <dbReference type="ARBA" id="ARBA00032596"/>
    </source>
</evidence>
<dbReference type="InterPro" id="IPR002471">
    <property type="entry name" value="Pept_S9_AS"/>
</dbReference>
<evidence type="ECO:0000256" key="6">
    <source>
        <dbReference type="ARBA" id="ARBA00045885"/>
    </source>
</evidence>
<dbReference type="GO" id="GO:0004252">
    <property type="term" value="F:serine-type endopeptidase activity"/>
    <property type="evidence" value="ECO:0007669"/>
    <property type="project" value="InterPro"/>
</dbReference>
<dbReference type="Gene3D" id="2.120.10.30">
    <property type="entry name" value="TolB, C-terminal domain"/>
    <property type="match status" value="2"/>
</dbReference>
<protein>
    <recommendedName>
        <fullName evidence="5">Acyl-peptide hydrolase</fullName>
    </recommendedName>
    <alternativeName>
        <fullName evidence="4">Acylaminoacyl-peptidase</fullName>
    </alternativeName>
</protein>
<dbReference type="InterPro" id="IPR001375">
    <property type="entry name" value="Peptidase_S9_cat"/>
</dbReference>
<dbReference type="PROSITE" id="PS00708">
    <property type="entry name" value="PRO_ENDOPEP_SER"/>
    <property type="match status" value="1"/>
</dbReference>
<dbReference type="InterPro" id="IPR029058">
    <property type="entry name" value="AB_hydrolase_fold"/>
</dbReference>